<name>A0A1Y2JKC5_BRAJP</name>
<dbReference type="EMBL" id="NAFL01000261">
    <property type="protein sequence ID" value="OSJ30459.1"/>
    <property type="molecule type" value="Genomic_DNA"/>
</dbReference>
<evidence type="ECO:0000313" key="2">
    <source>
        <dbReference type="Proteomes" id="UP000193335"/>
    </source>
</evidence>
<comment type="caution">
    <text evidence="1">The sequence shown here is derived from an EMBL/GenBank/DDBJ whole genome shotgun (WGS) entry which is preliminary data.</text>
</comment>
<sequence>MRTDPLYFADRGCRSNDATRFFFKIDYYDRAGEFASPAPADPTVTRRVMTIMRADEY</sequence>
<dbReference type="AlphaFoldDB" id="A0A1Y2JKC5"/>
<protein>
    <recommendedName>
        <fullName evidence="3">DUF3768 domain-containing protein</fullName>
    </recommendedName>
</protein>
<evidence type="ECO:0000313" key="1">
    <source>
        <dbReference type="EMBL" id="OSJ30459.1"/>
    </source>
</evidence>
<reference evidence="1 2" key="1">
    <citation type="submission" date="2017-03" db="EMBL/GenBank/DDBJ databases">
        <title>Whole genome sequences of fourteen strains of Bradyrhizobium canariense and one strain of Bradyrhizobium japonicum isolated from Lupinus (Papilionoideae: Genisteae) species in Algeria.</title>
        <authorList>
            <person name="Crovadore J."/>
            <person name="Chekireb D."/>
            <person name="Brachmann A."/>
            <person name="Chablais R."/>
            <person name="Cochard B."/>
            <person name="Lefort F."/>
        </authorList>
    </citation>
    <scope>NUCLEOTIDE SEQUENCE [LARGE SCALE GENOMIC DNA]</scope>
    <source>
        <strain evidence="1 2">UBMA197</strain>
    </source>
</reference>
<organism evidence="1 2">
    <name type="scientific">Bradyrhizobium japonicum</name>
    <dbReference type="NCBI Taxonomy" id="375"/>
    <lineage>
        <taxon>Bacteria</taxon>
        <taxon>Pseudomonadati</taxon>
        <taxon>Pseudomonadota</taxon>
        <taxon>Alphaproteobacteria</taxon>
        <taxon>Hyphomicrobiales</taxon>
        <taxon>Nitrobacteraceae</taxon>
        <taxon>Bradyrhizobium</taxon>
    </lineage>
</organism>
<accession>A0A1Y2JKC5</accession>
<evidence type="ECO:0008006" key="3">
    <source>
        <dbReference type="Google" id="ProtNLM"/>
    </source>
</evidence>
<dbReference type="InterPro" id="IPR022243">
    <property type="entry name" value="DUF3768"/>
</dbReference>
<gene>
    <name evidence="1" type="ORF">BSZ19_24985</name>
</gene>
<dbReference type="Pfam" id="PF12599">
    <property type="entry name" value="DUF3768"/>
    <property type="match status" value="1"/>
</dbReference>
<proteinExistence type="predicted"/>
<dbReference type="Proteomes" id="UP000193335">
    <property type="component" value="Unassembled WGS sequence"/>
</dbReference>